<dbReference type="InterPro" id="IPR013783">
    <property type="entry name" value="Ig-like_fold"/>
</dbReference>
<dbReference type="GO" id="GO:0006508">
    <property type="term" value="P:proteolysis"/>
    <property type="evidence" value="ECO:0007669"/>
    <property type="project" value="UniProtKB-KW"/>
</dbReference>
<comment type="subunit">
    <text evidence="16">Homooligomer; forms oligomers which bind to TRAF6. Forms a complex with CARD14 and MALT1; resulting in the formation of a CBM (CARD14-BCL10-MALT1) complex. Forms a complex with CARD11 and MALT1; resulting in the formation of a CBM (CARD11-BCL10-MALT1) complex. Forms a complex with CARD9 and MALT1; resulting in the formation of a CBM (CARD9-BCL10-MALT1) complex.</text>
</comment>
<proteinExistence type="inferred from homology"/>
<keyword evidence="10" id="KW-0391">Immunity</keyword>
<dbReference type="InterPro" id="IPR041077">
    <property type="entry name" value="MALT1_Ig"/>
</dbReference>
<dbReference type="Pfam" id="PF13895">
    <property type="entry name" value="Ig_2"/>
    <property type="match status" value="1"/>
</dbReference>
<protein>
    <recommendedName>
        <fullName evidence="17">Paracaspase</fullName>
    </recommendedName>
</protein>
<evidence type="ECO:0000256" key="8">
    <source>
        <dbReference type="ARBA" id="ARBA00022786"/>
    </source>
</evidence>
<dbReference type="PANTHER" id="PTHR22576:SF40">
    <property type="entry name" value="MUCOSA-ASSOCIATED LYMPHOID TISSUE LYMPHOMA TRANSLOCATION PROTEIN 1"/>
    <property type="match status" value="1"/>
</dbReference>
<dbReference type="InterPro" id="IPR011029">
    <property type="entry name" value="DEATH-like_dom_sf"/>
</dbReference>
<dbReference type="PROSITE" id="PS50208">
    <property type="entry name" value="CASPASE_P20"/>
    <property type="match status" value="1"/>
</dbReference>
<keyword evidence="14" id="KW-0393">Immunoglobulin domain</keyword>
<name>A0A8D2Q395_VARKO</name>
<evidence type="ECO:0000256" key="14">
    <source>
        <dbReference type="ARBA" id="ARBA00023319"/>
    </source>
</evidence>
<dbReference type="SMART" id="SM00409">
    <property type="entry name" value="IG"/>
    <property type="match status" value="2"/>
</dbReference>
<dbReference type="CDD" id="cd08783">
    <property type="entry name" value="Death_MALT1"/>
    <property type="match status" value="1"/>
</dbReference>
<dbReference type="GO" id="GO:0050852">
    <property type="term" value="P:T cell receptor signaling pathway"/>
    <property type="evidence" value="ECO:0007669"/>
    <property type="project" value="UniProtKB-ARBA"/>
</dbReference>
<evidence type="ECO:0000256" key="16">
    <source>
        <dbReference type="ARBA" id="ARBA00065750"/>
    </source>
</evidence>
<evidence type="ECO:0000256" key="18">
    <source>
        <dbReference type="SAM" id="MobiDB-lite"/>
    </source>
</evidence>
<dbReference type="PROSITE" id="PS50835">
    <property type="entry name" value="IG_LIKE"/>
    <property type="match status" value="2"/>
</dbReference>
<dbReference type="GO" id="GO:0043123">
    <property type="term" value="P:positive regulation of canonical NF-kappaB signal transduction"/>
    <property type="evidence" value="ECO:0007669"/>
    <property type="project" value="TreeGrafter"/>
</dbReference>
<evidence type="ECO:0000256" key="17">
    <source>
        <dbReference type="ARBA" id="ARBA00076324"/>
    </source>
</evidence>
<evidence type="ECO:0000256" key="4">
    <source>
        <dbReference type="ARBA" id="ARBA00022490"/>
    </source>
</evidence>
<dbReference type="FunFam" id="2.60.40.3360:FF:000001">
    <property type="entry name" value="Mucosa-associated lymphoid tissue lymphoma translocation protein 1"/>
    <property type="match status" value="1"/>
</dbReference>
<evidence type="ECO:0000256" key="10">
    <source>
        <dbReference type="ARBA" id="ARBA00022859"/>
    </source>
</evidence>
<comment type="similarity">
    <text evidence="3">Belongs to the peptidase C14B family.</text>
</comment>
<dbReference type="SMART" id="SM00408">
    <property type="entry name" value="IGc2"/>
    <property type="match status" value="2"/>
</dbReference>
<dbReference type="InterPro" id="IPR011600">
    <property type="entry name" value="Pept_C14_caspase"/>
</dbReference>
<evidence type="ECO:0000256" key="6">
    <source>
        <dbReference type="ARBA" id="ARBA00022670"/>
    </source>
</evidence>
<dbReference type="FunFam" id="2.60.40.10:FF:000492">
    <property type="entry name" value="Mucosa-associated lymphoid tissue lymphoma translocation protein 1"/>
    <property type="match status" value="1"/>
</dbReference>
<keyword evidence="22" id="KW-1185">Reference proteome</keyword>
<dbReference type="SUPFAM" id="SSF47986">
    <property type="entry name" value="DEATH domain"/>
    <property type="match status" value="1"/>
</dbReference>
<feature type="compositionally biased region" description="Low complexity" evidence="18">
    <location>
        <begin position="31"/>
        <end position="44"/>
    </location>
</feature>
<dbReference type="GO" id="GO:0051240">
    <property type="term" value="P:positive regulation of multicellular organismal process"/>
    <property type="evidence" value="ECO:0007669"/>
    <property type="project" value="UniProtKB-ARBA"/>
</dbReference>
<keyword evidence="9" id="KW-0378">Hydrolase</keyword>
<dbReference type="FunFam" id="3.40.50.1460:FF:000004">
    <property type="entry name" value="Mucosa-associated lymphoid tissue lymphoma translocation protein 1"/>
    <property type="match status" value="1"/>
</dbReference>
<dbReference type="FunFam" id="2.60.40.10:FF:000585">
    <property type="entry name" value="mucosa-associated lymphoid tissue lymphoma translocation protein 1"/>
    <property type="match status" value="1"/>
</dbReference>
<dbReference type="FunFam" id="1.10.533.10:FF:000039">
    <property type="entry name" value="Mucosa-associated lymphoid tissue lymphoma translocation protein 1"/>
    <property type="match status" value="1"/>
</dbReference>
<evidence type="ECO:0000256" key="12">
    <source>
        <dbReference type="ARBA" id="ARBA00023157"/>
    </source>
</evidence>
<dbReference type="GO" id="GO:0005829">
    <property type="term" value="C:cytosol"/>
    <property type="evidence" value="ECO:0007669"/>
    <property type="project" value="UniProtKB-ARBA"/>
</dbReference>
<evidence type="ECO:0000256" key="13">
    <source>
        <dbReference type="ARBA" id="ARBA00023242"/>
    </source>
</evidence>
<dbReference type="InterPro" id="IPR037940">
    <property type="entry name" value="MALT1_Death"/>
</dbReference>
<dbReference type="SUPFAM" id="SSF52129">
    <property type="entry name" value="Caspase-like"/>
    <property type="match status" value="1"/>
</dbReference>
<reference evidence="21" key="1">
    <citation type="submission" date="2025-08" db="UniProtKB">
        <authorList>
            <consortium name="Ensembl"/>
        </authorList>
    </citation>
    <scope>IDENTIFICATION</scope>
</reference>
<evidence type="ECO:0000256" key="1">
    <source>
        <dbReference type="ARBA" id="ARBA00004123"/>
    </source>
</evidence>
<organism evidence="21 22">
    <name type="scientific">Varanus komodoensis</name>
    <name type="common">Komodo dragon</name>
    <dbReference type="NCBI Taxonomy" id="61221"/>
    <lineage>
        <taxon>Eukaryota</taxon>
        <taxon>Metazoa</taxon>
        <taxon>Chordata</taxon>
        <taxon>Craniata</taxon>
        <taxon>Vertebrata</taxon>
        <taxon>Euteleostomi</taxon>
        <taxon>Lepidosauria</taxon>
        <taxon>Squamata</taxon>
        <taxon>Bifurcata</taxon>
        <taxon>Unidentata</taxon>
        <taxon>Episquamata</taxon>
        <taxon>Toxicofera</taxon>
        <taxon>Anguimorpha</taxon>
        <taxon>Paleoanguimorpha</taxon>
        <taxon>Varanoidea</taxon>
        <taxon>Varanidae</taxon>
        <taxon>Varanus</taxon>
    </lineage>
</organism>
<evidence type="ECO:0000313" key="22">
    <source>
        <dbReference type="Proteomes" id="UP000694545"/>
    </source>
</evidence>
<dbReference type="PANTHER" id="PTHR22576">
    <property type="entry name" value="MUCOSA ASSOCIATED LYMPHOID TISSUE LYMPHOMA TRANSLOCATION PROTEIN 1/PARACASPASE"/>
    <property type="match status" value="1"/>
</dbReference>
<sequence length="923" mass="101744">MYTPGSDDNLPPAQSCGQPTGGPRPKQRVRSGGASAGGSLALAAHRPRDRRRRLRAPPPRLPATKGNPPPPRLPAPARRRPCLLLPHPRPALNTPGRVSSFLSASSQNRSGLSTAVNASAARLLGASERRKPPSPGMACSLPAAPLPINRLAEPLLRKLSHLLDQADTGKGWRDLAQLAGSQGGVRLSSLELEQCSLQVLEPEGSPSRSLLQLMGERGCTVQELTELLQTLEHSEAFQCLSPPSIKIVVEPESHAVLSGQMVKLSCWAAGYPLLYYQWFKGGKMIPHGNSPELVINQVTAEDAGFYICRVNSDSSYEFTQWAQLDVCDMQGTYHVTEKKIHICIHPQSQNLMVGEILVLQCGAIGTPMPKYQWYRNGSPLMNGDKKLYMVSCVDAEHQGTYWCRVYNDQDSQESRKVKVIIGGKSIAVECTEGNVTVDKVALLMGNMSYCNHPKLKAPLVDVYELTNLLRQLDFKVVSLLDLTEPEMRNAVDEFLLLLDKGVYGLLYYAGHGYENYGNSFMVPIDAPNPYRAANCLCVQNILKLMQEKDTGLNVFLLDMCRKRNEYDNTILILDALKVTANIVFGYATCQGAEAFEIQQSGLANGIFMKFLKERLLEDKKITVLLDGVAEDMGKCHLTKGKQALEIRSSLSEKRALTDPIQQTVTSAETLARNLQWAKAHELPESMYLQFKCGVQIQLGFAAEFSNVMIIYTRIIKKPQEITVCNAYVTDFPLDLDVDPKEANKGTPEETGSYLLSKDLPKHCLYTRISSLQKLKEDLTFLICLHYEYTGVDDVVEERQVVNIGKPLIAKLRIHQGFRKNSCMQSCSGPNRPCFAQSSGAEAAGHFACHCSQQPCSYAGFPQSSPACSGSVLQPAKCHCSMTPDSLIAWQSPWPYSSNPSQSNIPVETTDELESDFSGSIRLS</sequence>
<dbReference type="GO" id="GO:0002824">
    <property type="term" value="P:positive regulation of adaptive immune response based on somatic recombination of immune receptors built from immunoglobulin superfamily domains"/>
    <property type="evidence" value="ECO:0007669"/>
    <property type="project" value="UniProtKB-ARBA"/>
</dbReference>
<dbReference type="Pfam" id="PF18703">
    <property type="entry name" value="MALT1_Ig"/>
    <property type="match status" value="1"/>
</dbReference>
<dbReference type="Gene3D" id="2.60.40.3360">
    <property type="match status" value="1"/>
</dbReference>
<feature type="domain" description="Ig-like" evidence="20">
    <location>
        <begin position="243"/>
        <end position="319"/>
    </location>
</feature>
<keyword evidence="8" id="KW-0833">Ubl conjugation pathway</keyword>
<dbReference type="Gene3D" id="3.40.50.1460">
    <property type="match status" value="1"/>
</dbReference>
<keyword evidence="6" id="KW-0645">Protease</keyword>
<dbReference type="GO" id="GO:0048471">
    <property type="term" value="C:perinuclear region of cytoplasm"/>
    <property type="evidence" value="ECO:0007669"/>
    <property type="project" value="UniProtKB-SubCell"/>
</dbReference>
<dbReference type="InterPro" id="IPR007110">
    <property type="entry name" value="Ig-like_dom"/>
</dbReference>
<dbReference type="GO" id="GO:0042113">
    <property type="term" value="P:B cell activation"/>
    <property type="evidence" value="ECO:0007669"/>
    <property type="project" value="TreeGrafter"/>
</dbReference>
<dbReference type="Pfam" id="PF13927">
    <property type="entry name" value="Ig_3"/>
    <property type="match status" value="1"/>
</dbReference>
<dbReference type="AlphaFoldDB" id="A0A8D2Q395"/>
<keyword evidence="5" id="KW-0597">Phosphoprotein</keyword>
<dbReference type="GO" id="GO:0032991">
    <property type="term" value="C:protein-containing complex"/>
    <property type="evidence" value="ECO:0007669"/>
    <property type="project" value="UniProtKB-ARBA"/>
</dbReference>
<dbReference type="GO" id="GO:0004197">
    <property type="term" value="F:cysteine-type endopeptidase activity"/>
    <property type="evidence" value="ECO:0007669"/>
    <property type="project" value="InterPro"/>
</dbReference>
<comment type="function">
    <text evidence="15">Protease that enhances BCL10-induced activation: acts via formation of CBM complexes that channel adaptive and innate immune signaling downstream of CARD domain-containing proteins (CARD9, CARD11 and CARD14) to activate NF-kappa-B and MAP kinase p38 pathways which stimulate expression of genes encoding pro-inflammatory cytokines and chemokines. Mediates BCL10 cleavage: MALT1-dependent BCL10 cleavage plays an important role in T-cell antigen receptor-induced integrin adhesion. Involved in the induction of T helper 17 cells (Th17) differentiation. Cleaves RC3H1 and ZC3H12A in response to T-cell receptor (TCR) stimulation which releases their cooperatively repressed targets to promote Th17 cell differentiation. Also mediates cleavage of N4BP1 in T-cells following TCR-mediated activation, leading to N4BP1 inactivation. May also have ubiquitin ligase activity: binds to TRAF6, inducing TRAF6 oligomerization and activation of its ligase activity.</text>
</comment>
<evidence type="ECO:0000256" key="5">
    <source>
        <dbReference type="ARBA" id="ARBA00022553"/>
    </source>
</evidence>
<feature type="region of interest" description="Disordered" evidence="18">
    <location>
        <begin position="1"/>
        <end position="91"/>
    </location>
</feature>
<dbReference type="InterPro" id="IPR033540">
    <property type="entry name" value="MALT1_IG-like_dom_sf"/>
</dbReference>
<dbReference type="Gene3D" id="2.60.40.10">
    <property type="entry name" value="Immunoglobulins"/>
    <property type="match status" value="2"/>
</dbReference>
<dbReference type="InterPro" id="IPR001309">
    <property type="entry name" value="Pept_C14_p20"/>
</dbReference>
<accession>A0A8D2Q395</accession>
<evidence type="ECO:0000259" key="20">
    <source>
        <dbReference type="PROSITE" id="PS50835"/>
    </source>
</evidence>
<feature type="compositionally biased region" description="Basic residues" evidence="18">
    <location>
        <begin position="45"/>
        <end position="55"/>
    </location>
</feature>
<dbReference type="GO" id="GO:0002699">
    <property type="term" value="P:positive regulation of immune effector process"/>
    <property type="evidence" value="ECO:0007669"/>
    <property type="project" value="UniProtKB-ARBA"/>
</dbReference>
<keyword evidence="7" id="KW-0677">Repeat</keyword>
<keyword evidence="11" id="KW-0007">Acetylation</keyword>
<dbReference type="GO" id="GO:0005634">
    <property type="term" value="C:nucleus"/>
    <property type="evidence" value="ECO:0007669"/>
    <property type="project" value="UniProtKB-SubCell"/>
</dbReference>
<keyword evidence="12" id="KW-1015">Disulfide bond</keyword>
<dbReference type="InterPro" id="IPR036179">
    <property type="entry name" value="Ig-like_dom_sf"/>
</dbReference>
<dbReference type="GO" id="GO:0045087">
    <property type="term" value="P:innate immune response"/>
    <property type="evidence" value="ECO:0007669"/>
    <property type="project" value="TreeGrafter"/>
</dbReference>
<feature type="compositionally biased region" description="Low complexity" evidence="18">
    <location>
        <begin position="82"/>
        <end position="91"/>
    </location>
</feature>
<dbReference type="Proteomes" id="UP000694545">
    <property type="component" value="Unplaced"/>
</dbReference>
<comment type="subcellular location">
    <subcellularLocation>
        <location evidence="2">Cytoplasm</location>
        <location evidence="2">Perinuclear region</location>
    </subcellularLocation>
    <subcellularLocation>
        <location evidence="1">Nucleus</location>
    </subcellularLocation>
</comment>
<keyword evidence="13" id="KW-0539">Nucleus</keyword>
<dbReference type="SUPFAM" id="SSF48726">
    <property type="entry name" value="Immunoglobulin"/>
    <property type="match status" value="2"/>
</dbReference>
<evidence type="ECO:0000256" key="7">
    <source>
        <dbReference type="ARBA" id="ARBA00022737"/>
    </source>
</evidence>
<dbReference type="Ensembl" id="ENSVKKT00000017159.1">
    <property type="protein sequence ID" value="ENSVKKP00000016744.1"/>
    <property type="gene ID" value="ENSVKKG00000011443.1"/>
</dbReference>
<keyword evidence="4" id="KW-0963">Cytoplasm</keyword>
<dbReference type="Gene3D" id="1.10.533.10">
    <property type="entry name" value="Death Domain, Fas"/>
    <property type="match status" value="1"/>
</dbReference>
<evidence type="ECO:0000256" key="9">
    <source>
        <dbReference type="ARBA" id="ARBA00022801"/>
    </source>
</evidence>
<feature type="domain" description="Ig-like" evidence="20">
    <location>
        <begin position="354"/>
        <end position="418"/>
    </location>
</feature>
<evidence type="ECO:0000256" key="2">
    <source>
        <dbReference type="ARBA" id="ARBA00004556"/>
    </source>
</evidence>
<dbReference type="OMA" id="CLMSDGP"/>
<evidence type="ECO:0000256" key="11">
    <source>
        <dbReference type="ARBA" id="ARBA00022990"/>
    </source>
</evidence>
<dbReference type="InterPro" id="IPR003598">
    <property type="entry name" value="Ig_sub2"/>
</dbReference>
<evidence type="ECO:0000256" key="3">
    <source>
        <dbReference type="ARBA" id="ARBA00009005"/>
    </source>
</evidence>
<dbReference type="InterPro" id="IPR029030">
    <property type="entry name" value="Caspase-like_dom_sf"/>
</dbReference>
<evidence type="ECO:0000256" key="15">
    <source>
        <dbReference type="ARBA" id="ARBA00056630"/>
    </source>
</evidence>
<reference evidence="21" key="2">
    <citation type="submission" date="2025-09" db="UniProtKB">
        <authorList>
            <consortium name="Ensembl"/>
        </authorList>
    </citation>
    <scope>IDENTIFICATION</scope>
</reference>
<dbReference type="InterPro" id="IPR003599">
    <property type="entry name" value="Ig_sub"/>
</dbReference>
<feature type="domain" description="Caspase family p20" evidence="19">
    <location>
        <begin position="437"/>
        <end position="515"/>
    </location>
</feature>
<evidence type="ECO:0000313" key="21">
    <source>
        <dbReference type="Ensembl" id="ENSVKKP00000016744.1"/>
    </source>
</evidence>
<dbReference type="Pfam" id="PF00656">
    <property type="entry name" value="Peptidase_C14"/>
    <property type="match status" value="1"/>
</dbReference>
<evidence type="ECO:0000259" key="19">
    <source>
        <dbReference type="PROSITE" id="PS50208"/>
    </source>
</evidence>
<feature type="region of interest" description="Disordered" evidence="18">
    <location>
        <begin position="898"/>
        <end position="923"/>
    </location>
</feature>
<feature type="compositionally biased region" description="Pro residues" evidence="18">
    <location>
        <begin position="56"/>
        <end position="74"/>
    </location>
</feature>
<dbReference type="InterPro" id="IPR052039">
    <property type="entry name" value="Caspase-related_regulators"/>
</dbReference>